<dbReference type="Pfam" id="PF00555">
    <property type="entry name" value="Endotoxin_M"/>
    <property type="match status" value="1"/>
</dbReference>
<dbReference type="GO" id="GO:0005102">
    <property type="term" value="F:signaling receptor binding"/>
    <property type="evidence" value="ECO:0007669"/>
    <property type="project" value="InterPro"/>
</dbReference>
<evidence type="ECO:0000256" key="1">
    <source>
        <dbReference type="ARBA" id="ARBA00007819"/>
    </source>
</evidence>
<dbReference type="Gene3D" id="2.60.120.260">
    <property type="entry name" value="Galactose-binding domain-like"/>
    <property type="match status" value="1"/>
</dbReference>
<dbReference type="Gene3D" id="1.20.190.10">
    <property type="entry name" value="Pesticidal crystal protein, N-terminal domain"/>
    <property type="match status" value="1"/>
</dbReference>
<dbReference type="InterPro" id="IPR041587">
    <property type="entry name" value="Cry_V"/>
</dbReference>
<evidence type="ECO:0000256" key="4">
    <source>
        <dbReference type="ARBA" id="ARBA00023026"/>
    </source>
</evidence>
<dbReference type="GO" id="GO:0030435">
    <property type="term" value="P:sporulation resulting in formation of a cellular spore"/>
    <property type="evidence" value="ECO:0007669"/>
    <property type="project" value="UniProtKB-KW"/>
</dbReference>
<sequence>MDKQNDSGIIKATLNEDFSNSIQRYPLVTDQTINYKDFLNMNEEIAPYASSKDVIFSSISIIRTFMGFAGHGTAGGIIGLFTEVLRLLWPNKQNDLWESFMNEVEALINQEITEAVVSKALSELEGLRNALEGYTSALEAWQNNRSDKLKQLLVYERFVSTENLFKFAMPSFRSVGFEGPLLTVYAQAANLHLFLLKNAELFGAEWGMQQYEIDLFYNEQKGYVEEYTDHCVKWYKEGLNKLKNASGVKGKVWENYNRFRREMTIMVLDLLPLFPIYDARTYPMETVTELTRQIFTDPIGLTGINETKYPDWYGAASSEFVLIENRAIPKPGLFQWLTKINVRARVVEPNDRFAIWTGHSVVTQYTKSTTENTFNYGTSSGSTLSHTFDLLSKDIYQTYSIAAANKSATWYQAVPLLRLYGINSSNVLSEDAFSFSNNIPSSKCKSTYSSDQLPIELLDEPIYGDLEEYGHRLSYVSEIFKETGSGTIPVLGWTHVSVRPDNKLYPDKITQIPAVKAFETNTAGVEIIDSASTGGPILKIVNNNLPSNQVFRMRLSFSEPQKIKVRVRYAATGDGVMSFSGIAHDEYFTATMKEGEALKYSYLTMGNDYAGTAAELSMLYIIKANTSNCTIYIDKIEFIPVDENYNNRVQLEKAQKAVNTLFTAGRNALQKDVTDFKVDQVSILVDCVSGELYPNEKRELLSLVKYAKRLSYSRNLLLDPTFDSINSSEENGWNGSNGIAIGSGDFVFKGNYLIFSGTNDEQYPTYLYQKIDESKLKEYTRYKLRGFIESSQDLEAYVIRYDAKHETLDVSNNLLPDIPPVNACGEPNRCAALQYLDENPKLECSSIQDGILSDSHSFSLHIDTGSIDFNENVGIWVLFKISTPEGYAKFGNLEVIEDGPVIGEALARVKRQETKWRNKLTQLRTETQAIYTRAKQALDNLFTDAQDSHLKIGATFAAIVAARKIVQSIREAYMSWLSDVPGVNYPIFTELNERVQRAFQLYDVQNVVRNGRFLNGVLDWIVTSDVKVQEGNGNNVLVLSGWDAQVLQCLNLYQNRGYILRVTARKEGLGEGYITITDEEGNTDQLTFGSCENIDSSNSFVSTGYITKELEFFPDTDQIQIEIGETEGTFQVESVELFLMENLC</sequence>
<evidence type="ECO:0000259" key="9">
    <source>
        <dbReference type="Pfam" id="PF17997"/>
    </source>
</evidence>
<dbReference type="PANTHER" id="PTHR37003:SF2">
    <property type="entry name" value="PESTICIDAL CRYSTAL PROTEIN N-TERMINAL DOMAIN-CONTAINING PROTEIN"/>
    <property type="match status" value="1"/>
</dbReference>
<dbReference type="Pfam" id="PF03944">
    <property type="entry name" value="Endotoxin_C"/>
    <property type="match status" value="1"/>
</dbReference>
<dbReference type="InterPro" id="IPR005639">
    <property type="entry name" value="Pest_crys_dom_I"/>
</dbReference>
<gene>
    <name evidence="11" type="primary">cry</name>
</gene>
<evidence type="ECO:0000259" key="10">
    <source>
        <dbReference type="Pfam" id="PF21463"/>
    </source>
</evidence>
<dbReference type="SUPFAM" id="SSF56849">
    <property type="entry name" value="delta-Endotoxin (insectocide), N-terminal domain"/>
    <property type="match status" value="1"/>
</dbReference>
<feature type="domain" description="Pesticidal crystal protein Cry" evidence="9">
    <location>
        <begin position="722"/>
        <end position="899"/>
    </location>
</feature>
<dbReference type="InterPro" id="IPR038979">
    <property type="entry name" value="Pest_crys"/>
</dbReference>
<dbReference type="PDB" id="5ZI1">
    <property type="method" value="X-ray"/>
    <property type="resolution" value="2.30 A"/>
    <property type="chains" value="A/B=55-641"/>
</dbReference>
<dbReference type="Pfam" id="PF21463">
    <property type="entry name" value="Cry1Ac_dom-VII"/>
    <property type="match status" value="1"/>
</dbReference>
<reference evidence="11" key="1">
    <citation type="journal article" date="2011" name="Appl. Environ. Microbiol.">
        <title>Novel Bacillus thuringiensis delta-Endotoxin Active against Locusta migratoria manilensis.</title>
        <authorList>
            <person name="Wu Y."/>
            <person name="Lei C.F."/>
            <person name="Yi D."/>
            <person name="Liu P.M."/>
            <person name="Gao M.Y."/>
        </authorList>
    </citation>
    <scope>NUCLEOTIDE SEQUENCE</scope>
    <source>
        <strain evidence="11">BTH-13</strain>
    </source>
</reference>
<evidence type="ECO:0000256" key="5">
    <source>
        <dbReference type="ARBA" id="ARBA00029653"/>
    </source>
</evidence>
<dbReference type="InterPro" id="IPR005638">
    <property type="entry name" value="Pest_crys_dom-III"/>
</dbReference>
<dbReference type="SUPFAM" id="SSF49785">
    <property type="entry name" value="Galactose-binding domain-like"/>
    <property type="match status" value="1"/>
</dbReference>
<reference evidence="12" key="3">
    <citation type="journal article" date="2019" name="Protein Sci.">
        <title>Crystal structure of Bacillus thuringiensis Cry7Ca1 toxin active against Locusta migratoria manilensis.</title>
        <authorList>
            <person name="Jing X."/>
            <person name="Yuan Y."/>
            <person name="Wu Y."/>
            <person name="Wu D."/>
            <person name="Gong P."/>
            <person name="Gao M."/>
        </authorList>
    </citation>
    <scope>X-RAY CRYSTALLOGRAPHY (2.30 ANGSTROMS) OF 55-641</scope>
</reference>
<name>A9Q1Y3_BACTU</name>
<evidence type="ECO:0000259" key="8">
    <source>
        <dbReference type="Pfam" id="PF03945"/>
    </source>
</evidence>
<feature type="domain" description="Pesticidal crystal protein" evidence="6">
    <location>
        <begin position="286"/>
        <end position="498"/>
    </location>
</feature>
<dbReference type="PANTHER" id="PTHR37003">
    <property type="entry name" value="ENDOTOXIN_N DOMAIN-CONTAINING PROTEIN-RELATED"/>
    <property type="match status" value="1"/>
</dbReference>
<organism evidence="11">
    <name type="scientific">Bacillus thuringiensis</name>
    <dbReference type="NCBI Taxonomy" id="1428"/>
    <lineage>
        <taxon>Bacteria</taxon>
        <taxon>Bacillati</taxon>
        <taxon>Bacillota</taxon>
        <taxon>Bacilli</taxon>
        <taxon>Bacillales</taxon>
        <taxon>Bacillaceae</taxon>
        <taxon>Bacillus</taxon>
        <taxon>Bacillus cereus group</taxon>
    </lineage>
</organism>
<evidence type="ECO:0000313" key="11">
    <source>
        <dbReference type="EMBL" id="ABR67863.2"/>
    </source>
</evidence>
<keyword evidence="2" id="KW-0800">Toxin</keyword>
<proteinExistence type="evidence at protein level"/>
<dbReference type="InterPro" id="IPR001178">
    <property type="entry name" value="Pest_cryst_dom_II"/>
</dbReference>
<dbReference type="EMBL" id="EF486523">
    <property type="protein sequence ID" value="ABR67863.2"/>
    <property type="molecule type" value="Genomic_DNA"/>
</dbReference>
<dbReference type="InterPro" id="IPR036399">
    <property type="entry name" value="Pest_cryst_cen_dom_sf"/>
</dbReference>
<dbReference type="CDD" id="cd04085">
    <property type="entry name" value="delta_endotoxin_C"/>
    <property type="match status" value="1"/>
</dbReference>
<evidence type="ECO:0007829" key="12">
    <source>
        <dbReference type="PDB" id="5ZI1"/>
    </source>
</evidence>
<dbReference type="PDBsum" id="5ZI1"/>
<dbReference type="Pfam" id="PF03945">
    <property type="entry name" value="Endotoxin_N"/>
    <property type="match status" value="1"/>
</dbReference>
<dbReference type="GO" id="GO:0090729">
    <property type="term" value="F:toxin activity"/>
    <property type="evidence" value="ECO:0007669"/>
    <property type="project" value="UniProtKB-KW"/>
</dbReference>
<dbReference type="InterPro" id="IPR008979">
    <property type="entry name" value="Galactose-bd-like_sf"/>
</dbReference>
<dbReference type="GO" id="GO:0001907">
    <property type="term" value="P:symbiont-mediated killing of host cell"/>
    <property type="evidence" value="ECO:0007669"/>
    <property type="project" value="InterPro"/>
</dbReference>
<keyword evidence="12" id="KW-0002">3D-structure</keyword>
<dbReference type="SMR" id="A9Q1Y3"/>
<evidence type="ECO:0000259" key="6">
    <source>
        <dbReference type="Pfam" id="PF00555"/>
    </source>
</evidence>
<dbReference type="Gene3D" id="2.100.10.10">
    <property type="entry name" value="Pesticidal crystal protein, central domain"/>
    <property type="match status" value="1"/>
</dbReference>
<dbReference type="Pfam" id="PF17997">
    <property type="entry name" value="Cry1Ac_D5"/>
    <property type="match status" value="1"/>
</dbReference>
<dbReference type="SUPFAM" id="SSF51096">
    <property type="entry name" value="delta-Endotoxin (insectocide), middle domain"/>
    <property type="match status" value="1"/>
</dbReference>
<reference evidence="11" key="2">
    <citation type="submission" date="2016-12" db="EMBL/GenBank/DDBJ databases">
        <title>Cloning and expression of a novel insecticidal protein gene from Bacillus thuringiensis.</title>
        <authorList>
            <person name="Gao M."/>
            <person name="Song L."/>
            <person name="Dai S."/>
            <person name="Han Y."/>
            <person name="Liu P."/>
        </authorList>
    </citation>
    <scope>NUCLEOTIDE SEQUENCE</scope>
    <source>
        <strain evidence="11">BTH-13</strain>
    </source>
</reference>
<protein>
    <recommendedName>
        <fullName evidence="5">Crystaline entomocidal protoxin</fullName>
    </recommendedName>
</protein>
<evidence type="ECO:0000256" key="2">
    <source>
        <dbReference type="ARBA" id="ARBA00022656"/>
    </source>
</evidence>
<accession>A9Q1Y3</accession>
<evidence type="ECO:0000256" key="3">
    <source>
        <dbReference type="ARBA" id="ARBA00022969"/>
    </source>
</evidence>
<keyword evidence="3" id="KW-0749">Sporulation</keyword>
<dbReference type="InterPro" id="IPR036716">
    <property type="entry name" value="Pest_crys_N_sf"/>
</dbReference>
<dbReference type="AlphaFoldDB" id="A9Q1Y3"/>
<evidence type="ECO:0000259" key="7">
    <source>
        <dbReference type="Pfam" id="PF03944"/>
    </source>
</evidence>
<comment type="similarity">
    <text evidence="1">Belongs to the delta endotoxin family.</text>
</comment>
<dbReference type="InterPro" id="IPR048645">
    <property type="entry name" value="Cry1Ac-like_dom-VII"/>
</dbReference>
<keyword evidence="4" id="KW-0843">Virulence</keyword>
<feature type="domain" description="Pesticidal crystal protein" evidence="8">
    <location>
        <begin position="74"/>
        <end position="278"/>
    </location>
</feature>
<feature type="domain" description="Pesticidal crystal protein" evidence="7">
    <location>
        <begin position="509"/>
        <end position="642"/>
    </location>
</feature>
<feature type="domain" description="Cry1Ac-like" evidence="10">
    <location>
        <begin position="1013"/>
        <end position="1090"/>
    </location>
</feature>